<dbReference type="EMBL" id="JBJKBG010000009">
    <property type="protein sequence ID" value="KAL3724172.1"/>
    <property type="molecule type" value="Genomic_DNA"/>
</dbReference>
<organism evidence="4 5">
    <name type="scientific">Eucalyptus globulus</name>
    <name type="common">Tasmanian blue gum</name>
    <dbReference type="NCBI Taxonomy" id="34317"/>
    <lineage>
        <taxon>Eukaryota</taxon>
        <taxon>Viridiplantae</taxon>
        <taxon>Streptophyta</taxon>
        <taxon>Embryophyta</taxon>
        <taxon>Tracheophyta</taxon>
        <taxon>Spermatophyta</taxon>
        <taxon>Magnoliopsida</taxon>
        <taxon>eudicotyledons</taxon>
        <taxon>Gunneridae</taxon>
        <taxon>Pentapetalae</taxon>
        <taxon>rosids</taxon>
        <taxon>malvids</taxon>
        <taxon>Myrtales</taxon>
        <taxon>Myrtaceae</taxon>
        <taxon>Myrtoideae</taxon>
        <taxon>Eucalypteae</taxon>
        <taxon>Eucalyptus</taxon>
    </lineage>
</organism>
<gene>
    <name evidence="4" type="ORF">ACJRO7_036229</name>
</gene>
<name>A0ABD3J9R6_EUCGL</name>
<feature type="domain" description="Protein kinase" evidence="3">
    <location>
        <begin position="438"/>
        <end position="715"/>
    </location>
</feature>
<evidence type="ECO:0000256" key="2">
    <source>
        <dbReference type="ARBA" id="ARBA00022475"/>
    </source>
</evidence>
<accession>A0ABD3J9R6</accession>
<evidence type="ECO:0000313" key="4">
    <source>
        <dbReference type="EMBL" id="KAL3724172.1"/>
    </source>
</evidence>
<dbReference type="InterPro" id="IPR011009">
    <property type="entry name" value="Kinase-like_dom_sf"/>
</dbReference>
<protein>
    <recommendedName>
        <fullName evidence="3">Protein kinase domain-containing protein</fullName>
    </recommendedName>
</protein>
<dbReference type="InterPro" id="IPR001245">
    <property type="entry name" value="Ser-Thr/Tyr_kinase_cat_dom"/>
</dbReference>
<proteinExistence type="predicted"/>
<reference evidence="4 5" key="1">
    <citation type="submission" date="2024-11" db="EMBL/GenBank/DDBJ databases">
        <title>Chromosome-level genome assembly of Eucalyptus globulus Labill. provides insights into its genome evolution.</title>
        <authorList>
            <person name="Li X."/>
        </authorList>
    </citation>
    <scope>NUCLEOTIDE SEQUENCE [LARGE SCALE GENOMIC DNA]</scope>
    <source>
        <strain evidence="4">CL2024</strain>
        <tissue evidence="4">Fresh tender leaves</tissue>
    </source>
</reference>
<dbReference type="InterPro" id="IPR000719">
    <property type="entry name" value="Prot_kinase_dom"/>
</dbReference>
<dbReference type="InterPro" id="IPR050823">
    <property type="entry name" value="Plant_Ser_Thr_Prot_Kinase"/>
</dbReference>
<dbReference type="Gene3D" id="1.10.510.10">
    <property type="entry name" value="Transferase(Phosphotransferase) domain 1"/>
    <property type="match status" value="2"/>
</dbReference>
<comment type="subcellular location">
    <subcellularLocation>
        <location evidence="1">Cell membrane</location>
    </subcellularLocation>
</comment>
<dbReference type="AlphaFoldDB" id="A0ABD3J9R6"/>
<keyword evidence="2" id="KW-0472">Membrane</keyword>
<dbReference type="PANTHER" id="PTHR45621">
    <property type="entry name" value="OS01G0588500 PROTEIN-RELATED"/>
    <property type="match status" value="1"/>
</dbReference>
<dbReference type="SUPFAM" id="SSF56112">
    <property type="entry name" value="Protein kinase-like (PK-like)"/>
    <property type="match status" value="2"/>
</dbReference>
<evidence type="ECO:0000313" key="5">
    <source>
        <dbReference type="Proteomes" id="UP001634007"/>
    </source>
</evidence>
<evidence type="ECO:0000256" key="1">
    <source>
        <dbReference type="ARBA" id="ARBA00004236"/>
    </source>
</evidence>
<feature type="domain" description="Protein kinase" evidence="3">
    <location>
        <begin position="21"/>
        <end position="317"/>
    </location>
</feature>
<dbReference type="PROSITE" id="PS50011">
    <property type="entry name" value="PROTEIN_KINASE_DOM"/>
    <property type="match status" value="2"/>
</dbReference>
<keyword evidence="5" id="KW-1185">Reference proteome</keyword>
<dbReference type="Pfam" id="PF07714">
    <property type="entry name" value="PK_Tyr_Ser-Thr"/>
    <property type="match status" value="2"/>
</dbReference>
<dbReference type="GO" id="GO:0005886">
    <property type="term" value="C:plasma membrane"/>
    <property type="evidence" value="ECO:0007669"/>
    <property type="project" value="UniProtKB-SubCell"/>
</dbReference>
<comment type="caution">
    <text evidence="4">The sequence shown here is derived from an EMBL/GenBank/DDBJ whole genome shotgun (WGS) entry which is preliminary data.</text>
</comment>
<dbReference type="Proteomes" id="UP001634007">
    <property type="component" value="Unassembled WGS sequence"/>
</dbReference>
<evidence type="ECO:0000259" key="3">
    <source>
        <dbReference type="PROSITE" id="PS50011"/>
    </source>
</evidence>
<sequence length="728" mass="84036">MVPDGWTTCPYSLIEEITNGFSEENYIGSFQFGKVYRGDYEGKKVTVKISEDKSLNYPVRPGAVACSFREESYMHKWLTESGLHDRHPNIVKCLCHTYLEGYSARVYDLNPLDTLHNLVTKVSFAWHQRIRAALGLANFLEFLHSFDLPLLVRNLDAAHVMIDQDYNAVLYDFSMLSGGYFTDRSLLIDEDSKGCHGYMDPNFDNHGKWSHKTDVFAYGVVLLGLICKRVCTEEDRLSPAPAPCVYEWAENEYKQSKRAKGSRSSLVDESLKENLLFKFEDGLKITKLAMQCIKRNPNRRPSMKQVISCLLKLHIVQLDKEAVGFDELFMEVALPNPLKDKFQDFKKWIIKDLYSHLSSWYHFGGIRRTVPFLSSGFYSQKQWPLGWRSSFFSQPFHIETTPCPSIANKSRILIEAAKRHGKMQAFSYEDLSQFTDEFSVENFIGNFQFGKMYRGKIESRAVTVKILEESEIFFYTPGVGELTDELTLLRHPEFILHPTMVKLVGYCCEDRVVYDLDSLDTAQNLLKEDSFTWMRRIKVALGFGCLLEFLHSTDGRDLPYAVRNIHPSHIMVDKEYNPIWYEFGMFTGGILPLSQYKKLYNFVRGYGYNEFHPEGGRTESDVLAFGVVLLNFITKRPYKHLEGPFRDDWVKMYEEKIAGSDDKTKCSSVHASLEADPGFYSEDGPKITRLTMQCVEYSPRDRPSMRQVVNQMLKLRIVRKHAKALGFN</sequence>
<keyword evidence="2" id="KW-1003">Cell membrane</keyword>
<dbReference type="Gene3D" id="3.30.200.20">
    <property type="entry name" value="Phosphorylase Kinase, domain 1"/>
    <property type="match status" value="2"/>
</dbReference>